<organism evidence="1 2">
    <name type="scientific">Russula earlei</name>
    <dbReference type="NCBI Taxonomy" id="71964"/>
    <lineage>
        <taxon>Eukaryota</taxon>
        <taxon>Fungi</taxon>
        <taxon>Dikarya</taxon>
        <taxon>Basidiomycota</taxon>
        <taxon>Agaricomycotina</taxon>
        <taxon>Agaricomycetes</taxon>
        <taxon>Russulales</taxon>
        <taxon>Russulaceae</taxon>
        <taxon>Russula</taxon>
    </lineage>
</organism>
<evidence type="ECO:0000313" key="2">
    <source>
        <dbReference type="Proteomes" id="UP001207468"/>
    </source>
</evidence>
<keyword evidence="2" id="KW-1185">Reference proteome</keyword>
<accession>A0ACC0UNJ3</accession>
<evidence type="ECO:0000313" key="1">
    <source>
        <dbReference type="EMBL" id="KAI9512880.1"/>
    </source>
</evidence>
<gene>
    <name evidence="1" type="ORF">F5148DRAFT_1160532</name>
</gene>
<comment type="caution">
    <text evidence="1">The sequence shown here is derived from an EMBL/GenBank/DDBJ whole genome shotgun (WGS) entry which is preliminary data.</text>
</comment>
<dbReference type="Proteomes" id="UP001207468">
    <property type="component" value="Unassembled WGS sequence"/>
</dbReference>
<name>A0ACC0UNJ3_9AGAM</name>
<dbReference type="EMBL" id="JAGFNK010000005">
    <property type="protein sequence ID" value="KAI9512880.1"/>
    <property type="molecule type" value="Genomic_DNA"/>
</dbReference>
<sequence>MYEITRTLAGMRRIAGPKEDMRTLVISAFGCSFVTNKVCGVALSIFQFAAPGLVVIVTPGHIQPNTLSTPLVGLLFLTLGVGFLAETNLPTTAILGHAFVGVNLHAPGLAVLLSSLRTPPLSLKHRPAFSGSLFTSHSWLSAMIRER</sequence>
<proteinExistence type="predicted"/>
<protein>
    <submittedName>
        <fullName evidence="1">Uncharacterized protein</fullName>
    </submittedName>
</protein>
<reference evidence="1" key="1">
    <citation type="submission" date="2021-03" db="EMBL/GenBank/DDBJ databases">
        <title>Evolutionary priming and transition to the ectomycorrhizal habit in an iconic lineage of mushroom-forming fungi: is preadaptation a requirement?</title>
        <authorList>
            <consortium name="DOE Joint Genome Institute"/>
            <person name="Looney B.P."/>
            <person name="Miyauchi S."/>
            <person name="Morin E."/>
            <person name="Drula E."/>
            <person name="Courty P.E."/>
            <person name="Chicoki N."/>
            <person name="Fauchery L."/>
            <person name="Kohler A."/>
            <person name="Kuo A."/>
            <person name="LaButti K."/>
            <person name="Pangilinan J."/>
            <person name="Lipzen A."/>
            <person name="Riley R."/>
            <person name="Andreopoulos W."/>
            <person name="He G."/>
            <person name="Johnson J."/>
            <person name="Barry K.W."/>
            <person name="Grigoriev I.V."/>
            <person name="Nagy L."/>
            <person name="Hibbett D."/>
            <person name="Henrissat B."/>
            <person name="Matheny P.B."/>
            <person name="Labbe J."/>
            <person name="Martin A.F."/>
        </authorList>
    </citation>
    <scope>NUCLEOTIDE SEQUENCE</scope>
    <source>
        <strain evidence="1">BPL698</strain>
    </source>
</reference>